<dbReference type="GO" id="GO:0032259">
    <property type="term" value="P:methylation"/>
    <property type="evidence" value="ECO:0007669"/>
    <property type="project" value="UniProtKB-KW"/>
</dbReference>
<sequence>ISYIKRLLKGFCVDEDTLASEVIERIGIGGNFLTDEHTLTHLREEIWVPQLLNRDNWDQWWSLGHNSLSEIAWEKKNHLLSIHQQPPFDYNLEREIDSIVKAAKRELL</sequence>
<dbReference type="InterPro" id="IPR038601">
    <property type="entry name" value="MttB-like_sf"/>
</dbReference>
<dbReference type="InterPro" id="IPR010426">
    <property type="entry name" value="MTTB_MeTrfase"/>
</dbReference>
<comment type="caution">
    <text evidence="4">The sequence shown here is derived from an EMBL/GenBank/DDBJ whole genome shotgun (WGS) entry which is preliminary data.</text>
</comment>
<keyword evidence="2" id="KW-0489">Methyltransferase</keyword>
<organism evidence="4">
    <name type="scientific">marine sediment metagenome</name>
    <dbReference type="NCBI Taxonomy" id="412755"/>
    <lineage>
        <taxon>unclassified sequences</taxon>
        <taxon>metagenomes</taxon>
        <taxon>ecological metagenomes</taxon>
    </lineage>
</organism>
<evidence type="ECO:0000256" key="2">
    <source>
        <dbReference type="ARBA" id="ARBA00022603"/>
    </source>
</evidence>
<evidence type="ECO:0000256" key="3">
    <source>
        <dbReference type="ARBA" id="ARBA00022679"/>
    </source>
</evidence>
<feature type="non-terminal residue" evidence="4">
    <location>
        <position position="1"/>
    </location>
</feature>
<accession>X1PAV5</accession>
<reference evidence="4" key="1">
    <citation type="journal article" date="2014" name="Front. Microbiol.">
        <title>High frequency of phylogenetically diverse reductive dehalogenase-homologous genes in deep subseafloor sedimentary metagenomes.</title>
        <authorList>
            <person name="Kawai M."/>
            <person name="Futagami T."/>
            <person name="Toyoda A."/>
            <person name="Takaki Y."/>
            <person name="Nishi S."/>
            <person name="Hori S."/>
            <person name="Arai W."/>
            <person name="Tsubouchi T."/>
            <person name="Morono Y."/>
            <person name="Uchiyama I."/>
            <person name="Ito T."/>
            <person name="Fujiyama A."/>
            <person name="Inagaki F."/>
            <person name="Takami H."/>
        </authorList>
    </citation>
    <scope>NUCLEOTIDE SEQUENCE</scope>
    <source>
        <strain evidence="4">Expedition CK06-06</strain>
    </source>
</reference>
<evidence type="ECO:0000313" key="4">
    <source>
        <dbReference type="EMBL" id="GAI36165.1"/>
    </source>
</evidence>
<protein>
    <submittedName>
        <fullName evidence="4">Uncharacterized protein</fullName>
    </submittedName>
</protein>
<dbReference type="EMBL" id="BARV01023388">
    <property type="protein sequence ID" value="GAI36165.1"/>
    <property type="molecule type" value="Genomic_DNA"/>
</dbReference>
<comment type="similarity">
    <text evidence="1">Belongs to the trimethylamine methyltransferase family.</text>
</comment>
<keyword evidence="3" id="KW-0808">Transferase</keyword>
<dbReference type="Pfam" id="PF06253">
    <property type="entry name" value="MTTB"/>
    <property type="match status" value="1"/>
</dbReference>
<evidence type="ECO:0000256" key="1">
    <source>
        <dbReference type="ARBA" id="ARBA00007137"/>
    </source>
</evidence>
<gene>
    <name evidence="4" type="ORF">S06H3_38375</name>
</gene>
<dbReference type="GO" id="GO:0008168">
    <property type="term" value="F:methyltransferase activity"/>
    <property type="evidence" value="ECO:0007669"/>
    <property type="project" value="UniProtKB-KW"/>
</dbReference>
<dbReference type="GO" id="GO:0015948">
    <property type="term" value="P:methanogenesis"/>
    <property type="evidence" value="ECO:0007669"/>
    <property type="project" value="InterPro"/>
</dbReference>
<proteinExistence type="inferred from homology"/>
<dbReference type="AlphaFoldDB" id="X1PAV5"/>
<dbReference type="Gene3D" id="3.20.20.480">
    <property type="entry name" value="Trimethylamine methyltransferase-like"/>
    <property type="match status" value="1"/>
</dbReference>
<name>X1PAV5_9ZZZZ</name>